<dbReference type="Pfam" id="PF01061">
    <property type="entry name" value="ABC2_membrane"/>
    <property type="match status" value="1"/>
</dbReference>
<dbReference type="InterPro" id="IPR047817">
    <property type="entry name" value="ABC2_TM_bact-type"/>
</dbReference>
<dbReference type="PROSITE" id="PS51012">
    <property type="entry name" value="ABC_TM2"/>
    <property type="match status" value="1"/>
</dbReference>
<feature type="transmembrane region" description="Helical" evidence="5">
    <location>
        <begin position="238"/>
        <end position="257"/>
    </location>
</feature>
<organism evidence="7 8">
    <name type="scientific">Caloramator australicus RC3</name>
    <dbReference type="NCBI Taxonomy" id="857293"/>
    <lineage>
        <taxon>Bacteria</taxon>
        <taxon>Bacillati</taxon>
        <taxon>Bacillota</taxon>
        <taxon>Clostridia</taxon>
        <taxon>Eubacteriales</taxon>
        <taxon>Clostridiaceae</taxon>
        <taxon>Caloramator</taxon>
    </lineage>
</organism>
<evidence type="ECO:0000256" key="3">
    <source>
        <dbReference type="ARBA" id="ARBA00022989"/>
    </source>
</evidence>
<reference evidence="7 8" key="1">
    <citation type="journal article" date="2011" name="J. Bacteriol.">
        <title>Draft genome sequence of Caloramator australicus strain RC3T, a thermoanaerobe from the Great Artesian Basin of Australia.</title>
        <authorList>
            <person name="Ogg C.D."/>
            <person name="Patel B.K.C."/>
        </authorList>
    </citation>
    <scope>NUCLEOTIDE SEQUENCE [LARGE SCALE GENOMIC DNA]</scope>
    <source>
        <strain evidence="7 8">RC3</strain>
    </source>
</reference>
<sequence>MSFLNVLKARFLISMKIYFRYPVNVLMTLFEPLMWLSPFYFMGKAFSVNGRIEGFEKYTGNSDYIGFMVLGFMVSAYVSMIFWSVGFSLKDEMRQGVLESNWSSPSNRIALLLGRTLFQFLATTFEVILIGIVCHFAFGFTVNKNILKAISFLLPGIIGLFGLGLFVASLVLIAKEAGPIVDITNSTLNALSGMAFPIKVMPRGFVFISMILPMTYVNDSIRALLLGQTPLMPLYKEFLIIVISIFIFWLVGSYAFAKVERKCKELGILGTH</sequence>
<dbReference type="Proteomes" id="UP000007652">
    <property type="component" value="Unassembled WGS sequence"/>
</dbReference>
<feature type="transmembrane region" description="Helical" evidence="5">
    <location>
        <begin position="150"/>
        <end position="173"/>
    </location>
</feature>
<dbReference type="InterPro" id="IPR013525">
    <property type="entry name" value="ABC2_TM"/>
</dbReference>
<evidence type="ECO:0000313" key="8">
    <source>
        <dbReference type="Proteomes" id="UP000007652"/>
    </source>
</evidence>
<keyword evidence="5" id="KW-1003">Cell membrane</keyword>
<feature type="transmembrane region" description="Helical" evidence="5">
    <location>
        <begin position="117"/>
        <end position="138"/>
    </location>
</feature>
<keyword evidence="3 5" id="KW-1133">Transmembrane helix</keyword>
<evidence type="ECO:0000256" key="2">
    <source>
        <dbReference type="ARBA" id="ARBA00022692"/>
    </source>
</evidence>
<proteinExistence type="inferred from homology"/>
<comment type="subcellular location">
    <subcellularLocation>
        <location evidence="5">Cell membrane</location>
        <topology evidence="5">Multi-pass membrane protein</topology>
    </subcellularLocation>
    <subcellularLocation>
        <location evidence="1">Membrane</location>
        <topology evidence="1">Multi-pass membrane protein</topology>
    </subcellularLocation>
</comment>
<dbReference type="OrthoDB" id="1706043at2"/>
<dbReference type="InterPro" id="IPR000412">
    <property type="entry name" value="ABC_2_transport"/>
</dbReference>
<comment type="caution">
    <text evidence="7">The sequence shown here is derived from an EMBL/GenBank/DDBJ whole genome shotgun (WGS) entry which is preliminary data.</text>
</comment>
<dbReference type="PIRSF" id="PIRSF006648">
    <property type="entry name" value="DrrB"/>
    <property type="match status" value="1"/>
</dbReference>
<accession>G0V3H2</accession>
<protein>
    <recommendedName>
        <fullName evidence="5">Transport permease protein</fullName>
    </recommendedName>
</protein>
<feature type="transmembrane region" description="Helical" evidence="5">
    <location>
        <begin position="200"/>
        <end position="218"/>
    </location>
</feature>
<feature type="transmembrane region" description="Helical" evidence="5">
    <location>
        <begin position="21"/>
        <end position="41"/>
    </location>
</feature>
<dbReference type="GO" id="GO:0140359">
    <property type="term" value="F:ABC-type transporter activity"/>
    <property type="evidence" value="ECO:0007669"/>
    <property type="project" value="InterPro"/>
</dbReference>
<keyword evidence="2 5" id="KW-0812">Transmembrane</keyword>
<dbReference type="RefSeq" id="WP_008907385.1">
    <property type="nucleotide sequence ID" value="NZ_CAKP01000001.1"/>
</dbReference>
<dbReference type="EMBL" id="CAKP01000001">
    <property type="protein sequence ID" value="CCC57662.1"/>
    <property type="molecule type" value="Genomic_DNA"/>
</dbReference>
<evidence type="ECO:0000256" key="4">
    <source>
        <dbReference type="ARBA" id="ARBA00023136"/>
    </source>
</evidence>
<evidence type="ECO:0000259" key="6">
    <source>
        <dbReference type="PROSITE" id="PS51012"/>
    </source>
</evidence>
<evidence type="ECO:0000313" key="7">
    <source>
        <dbReference type="EMBL" id="CCC57662.1"/>
    </source>
</evidence>
<evidence type="ECO:0000256" key="1">
    <source>
        <dbReference type="ARBA" id="ARBA00004141"/>
    </source>
</evidence>
<keyword evidence="5" id="KW-0813">Transport</keyword>
<gene>
    <name evidence="7" type="ORF">CAAU_0012</name>
</gene>
<dbReference type="eggNOG" id="COG0842">
    <property type="taxonomic scope" value="Bacteria"/>
</dbReference>
<dbReference type="AlphaFoldDB" id="G0V3H2"/>
<dbReference type="GO" id="GO:0043190">
    <property type="term" value="C:ATP-binding cassette (ABC) transporter complex"/>
    <property type="evidence" value="ECO:0007669"/>
    <property type="project" value="InterPro"/>
</dbReference>
<keyword evidence="4 5" id="KW-0472">Membrane</keyword>
<dbReference type="STRING" id="857293.CAAU_0012"/>
<comment type="similarity">
    <text evidence="5">Belongs to the ABC-2 integral membrane protein family.</text>
</comment>
<dbReference type="InterPro" id="IPR051784">
    <property type="entry name" value="Nod_factor_ABC_transporter"/>
</dbReference>
<dbReference type="PANTHER" id="PTHR43229:SF2">
    <property type="entry name" value="NODULATION PROTEIN J"/>
    <property type="match status" value="1"/>
</dbReference>
<feature type="transmembrane region" description="Helical" evidence="5">
    <location>
        <begin position="64"/>
        <end position="85"/>
    </location>
</feature>
<keyword evidence="8" id="KW-1185">Reference proteome</keyword>
<feature type="domain" description="ABC transmembrane type-2" evidence="6">
    <location>
        <begin position="23"/>
        <end position="259"/>
    </location>
</feature>
<evidence type="ECO:0000256" key="5">
    <source>
        <dbReference type="RuleBase" id="RU361157"/>
    </source>
</evidence>
<dbReference type="PANTHER" id="PTHR43229">
    <property type="entry name" value="NODULATION PROTEIN J"/>
    <property type="match status" value="1"/>
</dbReference>
<name>G0V3H2_9CLOT</name>